<gene>
    <name evidence="3" type="ORF">ACFORG_03185</name>
</gene>
<dbReference type="InterPro" id="IPR050237">
    <property type="entry name" value="ATP-dep_AMP-bd_enzyme"/>
</dbReference>
<dbReference type="InterPro" id="IPR045851">
    <property type="entry name" value="AMP-bd_C_sf"/>
</dbReference>
<protein>
    <submittedName>
        <fullName evidence="3">Class I adenylate-forming enzyme family protein</fullName>
    </submittedName>
</protein>
<dbReference type="InterPro" id="IPR025110">
    <property type="entry name" value="AMP-bd_C"/>
</dbReference>
<dbReference type="PANTHER" id="PTHR43767:SF1">
    <property type="entry name" value="NONRIBOSOMAL PEPTIDE SYNTHASE PES1 (EUROFUNG)-RELATED"/>
    <property type="match status" value="1"/>
</dbReference>
<accession>A0ABV7TCL1</accession>
<comment type="caution">
    <text evidence="3">The sequence shown here is derived from an EMBL/GenBank/DDBJ whole genome shotgun (WGS) entry which is preliminary data.</text>
</comment>
<dbReference type="InterPro" id="IPR000873">
    <property type="entry name" value="AMP-dep_synth/lig_dom"/>
</dbReference>
<dbReference type="Proteomes" id="UP001595629">
    <property type="component" value="Unassembled WGS sequence"/>
</dbReference>
<evidence type="ECO:0000313" key="3">
    <source>
        <dbReference type="EMBL" id="MFC3612754.1"/>
    </source>
</evidence>
<dbReference type="SUPFAM" id="SSF56801">
    <property type="entry name" value="Acetyl-CoA synthetase-like"/>
    <property type="match status" value="1"/>
</dbReference>
<evidence type="ECO:0000313" key="4">
    <source>
        <dbReference type="Proteomes" id="UP001595629"/>
    </source>
</evidence>
<dbReference type="EMBL" id="JBHRXI010000002">
    <property type="protein sequence ID" value="MFC3612754.1"/>
    <property type="molecule type" value="Genomic_DNA"/>
</dbReference>
<evidence type="ECO:0000259" key="2">
    <source>
        <dbReference type="Pfam" id="PF13193"/>
    </source>
</evidence>
<feature type="domain" description="AMP-dependent synthetase/ligase" evidence="1">
    <location>
        <begin position="23"/>
        <end position="372"/>
    </location>
</feature>
<dbReference type="PROSITE" id="PS00455">
    <property type="entry name" value="AMP_BINDING"/>
    <property type="match status" value="1"/>
</dbReference>
<organism evidence="3 4">
    <name type="scientific">Lutimaribacter marinistellae</name>
    <dbReference type="NCBI Taxonomy" id="1820329"/>
    <lineage>
        <taxon>Bacteria</taxon>
        <taxon>Pseudomonadati</taxon>
        <taxon>Pseudomonadota</taxon>
        <taxon>Alphaproteobacteria</taxon>
        <taxon>Rhodobacterales</taxon>
        <taxon>Roseobacteraceae</taxon>
        <taxon>Lutimaribacter</taxon>
    </lineage>
</organism>
<feature type="domain" description="AMP-binding enzyme C-terminal" evidence="2">
    <location>
        <begin position="422"/>
        <end position="498"/>
    </location>
</feature>
<dbReference type="Gene3D" id="3.30.300.30">
    <property type="match status" value="1"/>
</dbReference>
<sequence length="512" mass="55553">MTGGALHPDALRASELTIGSMVTQQARLTPDRVAVQAGAQRSSYEALDRRTDAICRVWQARGVRPGDRVAILSENRSEYIECLVAAAKMGVTLACQNWRLADAELSHCLNLVAPVLLITSPRHAEAAARCGGTVARLQLGEEFEQALSEAPAGAVQGGCGPEDGVVILYTSGTTGLPKGALISHRAEMARSLVQMADLPVETDEAFVAWAPLFHMVSTDSVFATLMTGGKVIVTDGFVPDELAAIVAEEKLGRLTVMPGMIEPFLDAVKQQGGRVAGVRYVGVMADLVPREQIAEITRLLNAPYLNTFGATETGLAPASRGRIPVGEAPRNLEKIQSSLCEIRLVDTHGNAVPDGQPGEMALRTPALFSGYWNNPAANEADFRGGWFHMGDMFIRNRNGSLSFVDRRKYLIKSGGENIYPAEIERVLLSEPRVADAVVVRRSDPQWGEVPIAFIVARDAGVTDVELRALCEGTIARYKIPREFRFVSEVELPRSTTGKIMRHELEERLSRSE</sequence>
<keyword evidence="4" id="KW-1185">Reference proteome</keyword>
<dbReference type="InterPro" id="IPR020845">
    <property type="entry name" value="AMP-binding_CS"/>
</dbReference>
<proteinExistence type="predicted"/>
<dbReference type="Pfam" id="PF00501">
    <property type="entry name" value="AMP-binding"/>
    <property type="match status" value="1"/>
</dbReference>
<dbReference type="RefSeq" id="WP_386733946.1">
    <property type="nucleotide sequence ID" value="NZ_JBHRXI010000002.1"/>
</dbReference>
<dbReference type="Gene3D" id="3.40.50.12780">
    <property type="entry name" value="N-terminal domain of ligase-like"/>
    <property type="match status" value="1"/>
</dbReference>
<name>A0ABV7TCL1_9RHOB</name>
<dbReference type="PANTHER" id="PTHR43767">
    <property type="entry name" value="LONG-CHAIN-FATTY-ACID--COA LIGASE"/>
    <property type="match status" value="1"/>
</dbReference>
<dbReference type="InterPro" id="IPR042099">
    <property type="entry name" value="ANL_N_sf"/>
</dbReference>
<dbReference type="Pfam" id="PF13193">
    <property type="entry name" value="AMP-binding_C"/>
    <property type="match status" value="1"/>
</dbReference>
<reference evidence="4" key="1">
    <citation type="journal article" date="2019" name="Int. J. Syst. Evol. Microbiol.">
        <title>The Global Catalogue of Microorganisms (GCM) 10K type strain sequencing project: providing services to taxonomists for standard genome sequencing and annotation.</title>
        <authorList>
            <consortium name="The Broad Institute Genomics Platform"/>
            <consortium name="The Broad Institute Genome Sequencing Center for Infectious Disease"/>
            <person name="Wu L."/>
            <person name="Ma J."/>
        </authorList>
    </citation>
    <scope>NUCLEOTIDE SEQUENCE [LARGE SCALE GENOMIC DNA]</scope>
    <source>
        <strain evidence="4">KCTC 42911</strain>
    </source>
</reference>
<evidence type="ECO:0000259" key="1">
    <source>
        <dbReference type="Pfam" id="PF00501"/>
    </source>
</evidence>